<dbReference type="AlphaFoldDB" id="A0A060NLG2"/>
<dbReference type="Pfam" id="PF04377">
    <property type="entry name" value="ATE_C"/>
    <property type="match status" value="1"/>
</dbReference>
<dbReference type="GO" id="GO:0004057">
    <property type="term" value="F:arginyl-tRNA--protein transferase activity"/>
    <property type="evidence" value="ECO:0007669"/>
    <property type="project" value="InterPro"/>
</dbReference>
<dbReference type="NCBIfam" id="NF002341">
    <property type="entry name" value="PRK01305.1-1"/>
    <property type="match status" value="1"/>
</dbReference>
<dbReference type="SUPFAM" id="SSF55729">
    <property type="entry name" value="Acyl-CoA N-acyltransferases (Nat)"/>
    <property type="match status" value="1"/>
</dbReference>
<dbReference type="NCBIfam" id="NF002346">
    <property type="entry name" value="PRK01305.2-3"/>
    <property type="match status" value="1"/>
</dbReference>
<accession>A0A060NLG2</accession>
<dbReference type="InterPro" id="IPR007471">
    <property type="entry name" value="N-end_Aminoacyl_Trfase_N"/>
</dbReference>
<evidence type="ECO:0000256" key="2">
    <source>
        <dbReference type="ARBA" id="ARBA00022679"/>
    </source>
</evidence>
<dbReference type="GO" id="GO:0071596">
    <property type="term" value="P:ubiquitin-dependent protein catabolic process via the N-end rule pathway"/>
    <property type="evidence" value="ECO:0007669"/>
    <property type="project" value="InterPro"/>
</dbReference>
<dbReference type="Pfam" id="PF04376">
    <property type="entry name" value="ATE_N"/>
    <property type="match status" value="1"/>
</dbReference>
<comment type="subcellular location">
    <subcellularLocation>
        <location evidence="4">Cytoplasm</location>
    </subcellularLocation>
</comment>
<evidence type="ECO:0000259" key="5">
    <source>
        <dbReference type="Pfam" id="PF04376"/>
    </source>
</evidence>
<dbReference type="PANTHER" id="PTHR21367:SF1">
    <property type="entry name" value="ARGINYL-TRNA--PROTEIN TRANSFERASE 1"/>
    <property type="match status" value="1"/>
</dbReference>
<protein>
    <recommendedName>
        <fullName evidence="4">Aspartate/glutamate leucyltransferase</fullName>
        <ecNumber evidence="4">2.3.2.29</ecNumber>
    </recommendedName>
</protein>
<dbReference type="KEGG" id="cbab:SMCB_0404"/>
<keyword evidence="1 4" id="KW-0963">Cytoplasm</keyword>
<keyword evidence="3 4" id="KW-0012">Acyltransferase</keyword>
<reference evidence="7 8" key="1">
    <citation type="journal article" date="2014" name="Nat. Commun.">
        <title>Physiological and genomic features of highly alkaliphilic hydrogen-utilizing Betaproteobacteria from a continental serpentinizing site.</title>
        <authorList>
            <person name="Suzuki S."/>
            <person name="Kuenen J.G."/>
            <person name="Schipper K."/>
            <person name="van der Velde S."/>
            <person name="Ishii S."/>
            <person name="Wu A."/>
            <person name="Sorokin D.Y."/>
            <person name="Tenney A."/>
            <person name="Meng X.Y."/>
            <person name="Morrill P.L."/>
            <person name="Kamagata Y."/>
            <person name="Muyzer G."/>
            <person name="Nealson K.H."/>
        </authorList>
    </citation>
    <scope>NUCLEOTIDE SEQUENCE [LARGE SCALE GENOMIC DNA]</scope>
    <source>
        <strain evidence="7 8">B1</strain>
    </source>
</reference>
<keyword evidence="2 4" id="KW-0808">Transferase</keyword>
<feature type="domain" description="N-end rule aminoacyl transferase C-terminal" evidence="6">
    <location>
        <begin position="111"/>
        <end position="237"/>
    </location>
</feature>
<dbReference type="PIRSF" id="PIRSF037208">
    <property type="entry name" value="ATE_pro_prd"/>
    <property type="match status" value="1"/>
</dbReference>
<dbReference type="HOGENOM" id="CLU_077607_0_0_4"/>
<evidence type="ECO:0000256" key="3">
    <source>
        <dbReference type="ARBA" id="ARBA00023315"/>
    </source>
</evidence>
<dbReference type="InterPro" id="IPR007472">
    <property type="entry name" value="N-end_Aminoacyl_Trfase_C"/>
</dbReference>
<dbReference type="OrthoDB" id="9782022at2"/>
<sequence>MTHPQELPLQAVQFYATAAYPCSYLNERTARSLVASPSHLIRGDTYAQLVAQGFRRSGLYTYRPHCDGCQACVPLRVDAQAFAPSRSQRRAWKRHAHLQARVLTLGLRPAHYDLYLRYQRQRHPGGGMDHDDLEQYRQFLLQSRADTRLVEFNEPAPDGGAEALRMVSILDVLEDGLSAVYTFYDPADPSAAYGSYSVLWQLEQVRQLGLRYLYLGYWIEASPKMSYKSRFQPHQLLLGGRWQTPPAS</sequence>
<dbReference type="PANTHER" id="PTHR21367">
    <property type="entry name" value="ARGININE-TRNA-PROTEIN TRANSFERASE 1"/>
    <property type="match status" value="1"/>
</dbReference>
<evidence type="ECO:0000256" key="1">
    <source>
        <dbReference type="ARBA" id="ARBA00022490"/>
    </source>
</evidence>
<proteinExistence type="inferred from homology"/>
<feature type="domain" description="N-end aminoacyl transferase N-terminal" evidence="5">
    <location>
        <begin position="20"/>
        <end position="90"/>
    </location>
</feature>
<dbReference type="InterPro" id="IPR030700">
    <property type="entry name" value="N-end_Aminoacyl_Trfase"/>
</dbReference>
<dbReference type="Proteomes" id="UP000066014">
    <property type="component" value="Chromosome"/>
</dbReference>
<dbReference type="GO" id="GO:0008914">
    <property type="term" value="F:leucyl-tRNA--protein transferase activity"/>
    <property type="evidence" value="ECO:0007669"/>
    <property type="project" value="UniProtKB-UniRule"/>
</dbReference>
<evidence type="ECO:0000259" key="6">
    <source>
        <dbReference type="Pfam" id="PF04377"/>
    </source>
</evidence>
<dbReference type="RefSeq" id="WP_045534678.1">
    <property type="nucleotide sequence ID" value="NZ_AP014569.1"/>
</dbReference>
<comment type="similarity">
    <text evidence="4">Belongs to the R-transferase family. Bpt subfamily.</text>
</comment>
<comment type="function">
    <text evidence="4">Functions in the N-end rule pathway of protein degradation where it conjugates Leu from its aminoacyl-tRNA to the N-termini of proteins containing an N-terminal aspartate or glutamate.</text>
</comment>
<evidence type="ECO:0000313" key="8">
    <source>
        <dbReference type="Proteomes" id="UP000066014"/>
    </source>
</evidence>
<dbReference type="GO" id="GO:0005737">
    <property type="term" value="C:cytoplasm"/>
    <property type="evidence" value="ECO:0007669"/>
    <property type="project" value="UniProtKB-SubCell"/>
</dbReference>
<dbReference type="NCBIfam" id="NF002342">
    <property type="entry name" value="PRK01305.1-3"/>
    <property type="match status" value="1"/>
</dbReference>
<organism evidence="7 8">
    <name type="scientific">Serpentinimonas maccroryi</name>
    <dbReference type="NCBI Taxonomy" id="1458426"/>
    <lineage>
        <taxon>Bacteria</taxon>
        <taxon>Pseudomonadati</taxon>
        <taxon>Pseudomonadota</taxon>
        <taxon>Betaproteobacteria</taxon>
        <taxon>Burkholderiales</taxon>
        <taxon>Comamonadaceae</taxon>
        <taxon>Serpentinimonas</taxon>
    </lineage>
</organism>
<keyword evidence="8" id="KW-1185">Reference proteome</keyword>
<dbReference type="InterPro" id="IPR016181">
    <property type="entry name" value="Acyl_CoA_acyltransferase"/>
</dbReference>
<comment type="catalytic activity">
    <reaction evidence="4">
        <text>N-terminal L-glutamyl-[protein] + L-leucyl-tRNA(Leu) = N-terminal L-leucyl-L-glutamyl-[protein] + tRNA(Leu) + H(+)</text>
        <dbReference type="Rhea" id="RHEA:50412"/>
        <dbReference type="Rhea" id="RHEA-COMP:9613"/>
        <dbReference type="Rhea" id="RHEA-COMP:9622"/>
        <dbReference type="Rhea" id="RHEA-COMP:12664"/>
        <dbReference type="Rhea" id="RHEA-COMP:12668"/>
        <dbReference type="ChEBI" id="CHEBI:15378"/>
        <dbReference type="ChEBI" id="CHEBI:64721"/>
        <dbReference type="ChEBI" id="CHEBI:78442"/>
        <dbReference type="ChEBI" id="CHEBI:78494"/>
        <dbReference type="ChEBI" id="CHEBI:133041"/>
        <dbReference type="EC" id="2.3.2.29"/>
    </reaction>
</comment>
<dbReference type="HAMAP" id="MF_00689">
    <property type="entry name" value="Bpt"/>
    <property type="match status" value="1"/>
</dbReference>
<evidence type="ECO:0000313" key="7">
    <source>
        <dbReference type="EMBL" id="BAO82632.1"/>
    </source>
</evidence>
<evidence type="ECO:0000256" key="4">
    <source>
        <dbReference type="HAMAP-Rule" id="MF_00689"/>
    </source>
</evidence>
<dbReference type="EMBL" id="AP014569">
    <property type="protein sequence ID" value="BAO82632.1"/>
    <property type="molecule type" value="Genomic_DNA"/>
</dbReference>
<comment type="catalytic activity">
    <reaction evidence="4">
        <text>N-terminal L-aspartyl-[protein] + L-leucyl-tRNA(Leu) = N-terminal L-leucyl-L-aspartyl-[protein] + tRNA(Leu) + H(+)</text>
        <dbReference type="Rhea" id="RHEA:50420"/>
        <dbReference type="Rhea" id="RHEA-COMP:9613"/>
        <dbReference type="Rhea" id="RHEA-COMP:9622"/>
        <dbReference type="Rhea" id="RHEA-COMP:12669"/>
        <dbReference type="Rhea" id="RHEA-COMP:12674"/>
        <dbReference type="ChEBI" id="CHEBI:15378"/>
        <dbReference type="ChEBI" id="CHEBI:64720"/>
        <dbReference type="ChEBI" id="CHEBI:78442"/>
        <dbReference type="ChEBI" id="CHEBI:78494"/>
        <dbReference type="ChEBI" id="CHEBI:133042"/>
        <dbReference type="EC" id="2.3.2.29"/>
    </reaction>
</comment>
<gene>
    <name evidence="7" type="primary">ate1</name>
    <name evidence="4" type="synonym">bpt</name>
    <name evidence="7" type="ORF">SMCB_0404</name>
</gene>
<dbReference type="EC" id="2.3.2.29" evidence="4"/>
<dbReference type="STRING" id="1458426.SMCB_0404"/>
<name>A0A060NLG2_9BURK</name>
<dbReference type="InterPro" id="IPR017138">
    <property type="entry name" value="Asp_Glu_LeuTrfase"/>
</dbReference>